<feature type="compositionally biased region" description="Polar residues" evidence="1">
    <location>
        <begin position="47"/>
        <end position="57"/>
    </location>
</feature>
<evidence type="ECO:0000313" key="2">
    <source>
        <dbReference type="Proteomes" id="UP000504634"/>
    </source>
</evidence>
<protein>
    <submittedName>
        <fullName evidence="3">Uncharacterized protein LOC115631757</fullName>
    </submittedName>
</protein>
<feature type="compositionally biased region" description="Basic and acidic residues" evidence="1">
    <location>
        <begin position="114"/>
        <end position="127"/>
    </location>
</feature>
<dbReference type="GeneID" id="115631757"/>
<feature type="compositionally biased region" description="Polar residues" evidence="1">
    <location>
        <begin position="28"/>
        <end position="38"/>
    </location>
</feature>
<gene>
    <name evidence="3" type="primary">LOC115631757</name>
</gene>
<sequence>MYRHPTRPPAVANSCNRRSGTLPDDENWGSSSGPSRATSNERETSQSRKNLSSWQSKNKTKPPLHRQSTEEFDFEDAAAENAWRGPTSASPEQRLDSRRQPDTRSNVRTKPKLRSTDVDRARSESVRRPVTPVLRVNPDAQPAVPMPRTPMRLKSKVSLTARAMQDIVNKRSQRLQRTGTDDYDLEESETYGTGGHFDDAVAA</sequence>
<dbReference type="OrthoDB" id="10498843at2759"/>
<evidence type="ECO:0000313" key="3">
    <source>
        <dbReference type="RefSeq" id="XP_030384488.1"/>
    </source>
</evidence>
<name>A0A6J2UAH9_DROLE</name>
<dbReference type="AlphaFoldDB" id="A0A6J2UAH9"/>
<keyword evidence="2" id="KW-1185">Reference proteome</keyword>
<proteinExistence type="predicted"/>
<organism evidence="2 3">
    <name type="scientific">Drosophila lebanonensis</name>
    <name type="common">Fruit fly</name>
    <name type="synonym">Scaptodrosophila lebanonensis</name>
    <dbReference type="NCBI Taxonomy" id="7225"/>
    <lineage>
        <taxon>Eukaryota</taxon>
        <taxon>Metazoa</taxon>
        <taxon>Ecdysozoa</taxon>
        <taxon>Arthropoda</taxon>
        <taxon>Hexapoda</taxon>
        <taxon>Insecta</taxon>
        <taxon>Pterygota</taxon>
        <taxon>Neoptera</taxon>
        <taxon>Endopterygota</taxon>
        <taxon>Diptera</taxon>
        <taxon>Brachycera</taxon>
        <taxon>Muscomorpha</taxon>
        <taxon>Ephydroidea</taxon>
        <taxon>Drosophilidae</taxon>
        <taxon>Scaptodrosophila</taxon>
    </lineage>
</organism>
<feature type="region of interest" description="Disordered" evidence="1">
    <location>
        <begin position="1"/>
        <end position="150"/>
    </location>
</feature>
<dbReference type="Proteomes" id="UP000504634">
    <property type="component" value="Unplaced"/>
</dbReference>
<dbReference type="RefSeq" id="XP_030384488.1">
    <property type="nucleotide sequence ID" value="XM_030528628.1"/>
</dbReference>
<evidence type="ECO:0000256" key="1">
    <source>
        <dbReference type="SAM" id="MobiDB-lite"/>
    </source>
</evidence>
<reference evidence="3" key="1">
    <citation type="submission" date="2025-08" db="UniProtKB">
        <authorList>
            <consortium name="RefSeq"/>
        </authorList>
    </citation>
    <scope>IDENTIFICATION</scope>
    <source>
        <strain evidence="3">11010-0011.00</strain>
        <tissue evidence="3">Whole body</tissue>
    </source>
</reference>
<accession>A0A6J2UAH9</accession>
<feature type="region of interest" description="Disordered" evidence="1">
    <location>
        <begin position="171"/>
        <end position="203"/>
    </location>
</feature>
<feature type="compositionally biased region" description="Basic and acidic residues" evidence="1">
    <location>
        <begin position="93"/>
        <end position="102"/>
    </location>
</feature>